<dbReference type="AlphaFoldDB" id="A0A6T0B8G0"/>
<sequence length="106" mass="11859">MPGEGAFTARSSIGGDPVERLNKAKSYKNPFSMMIASTRMSKTAAEAKLKEQMEAWNQESLFKKLSDVPMQFEADPTQHTLATTKEWEKTNPKRGGAAFAVLEYER</sequence>
<reference evidence="2" key="1">
    <citation type="submission" date="2021-01" db="EMBL/GenBank/DDBJ databases">
        <authorList>
            <person name="Corre E."/>
            <person name="Pelletier E."/>
            <person name="Niang G."/>
            <person name="Scheremetjew M."/>
            <person name="Finn R."/>
            <person name="Kale V."/>
            <person name="Holt S."/>
            <person name="Cochrane G."/>
            <person name="Meng A."/>
            <person name="Brown T."/>
            <person name="Cohen L."/>
        </authorList>
    </citation>
    <scope>NUCLEOTIDE SEQUENCE</scope>
    <source>
        <strain evidence="2">379</strain>
    </source>
</reference>
<evidence type="ECO:0000256" key="1">
    <source>
        <dbReference type="SAM" id="MobiDB-lite"/>
    </source>
</evidence>
<gene>
    <name evidence="2" type="ORF">EHUX00137_LOCUS30942</name>
</gene>
<accession>A0A6T0B8G0</accession>
<protein>
    <submittedName>
        <fullName evidence="2">Uncharacterized protein</fullName>
    </submittedName>
</protein>
<feature type="region of interest" description="Disordered" evidence="1">
    <location>
        <begin position="1"/>
        <end position="21"/>
    </location>
</feature>
<evidence type="ECO:0000313" key="2">
    <source>
        <dbReference type="EMBL" id="CAE0571714.1"/>
    </source>
</evidence>
<proteinExistence type="predicted"/>
<dbReference type="EMBL" id="HBIR01039687">
    <property type="protein sequence ID" value="CAE0571714.1"/>
    <property type="molecule type" value="Transcribed_RNA"/>
</dbReference>
<organism evidence="2">
    <name type="scientific">Emiliania huxleyi</name>
    <name type="common">Coccolithophore</name>
    <name type="synonym">Pontosphaera huxleyi</name>
    <dbReference type="NCBI Taxonomy" id="2903"/>
    <lineage>
        <taxon>Eukaryota</taxon>
        <taxon>Haptista</taxon>
        <taxon>Haptophyta</taxon>
        <taxon>Prymnesiophyceae</taxon>
        <taxon>Isochrysidales</taxon>
        <taxon>Noelaerhabdaceae</taxon>
        <taxon>Emiliania</taxon>
    </lineage>
</organism>
<name>A0A6T0B8G0_EMIHU</name>